<dbReference type="PANTHER" id="PTHR30575">
    <property type="entry name" value="PEPTIDASE M20"/>
    <property type="match status" value="1"/>
</dbReference>
<dbReference type="GO" id="GO:0016805">
    <property type="term" value="F:dipeptidase activity"/>
    <property type="evidence" value="ECO:0007669"/>
    <property type="project" value="InterPro"/>
</dbReference>
<comment type="similarity">
    <text evidence="1">Belongs to the peptidase M20A family.</text>
</comment>
<evidence type="ECO:0000256" key="1">
    <source>
        <dbReference type="PIRNR" id="PIRNR037226"/>
    </source>
</evidence>
<keyword evidence="4" id="KW-1185">Reference proteome</keyword>
<dbReference type="OrthoDB" id="9781032at2"/>
<reference evidence="3 4" key="1">
    <citation type="submission" date="2016-10" db="EMBL/GenBank/DDBJ databases">
        <authorList>
            <person name="de Groot N.N."/>
        </authorList>
    </citation>
    <scope>NUCLEOTIDE SEQUENCE [LARGE SCALE GENOMIC DNA]</scope>
    <source>
        <strain evidence="3 4">APO</strain>
    </source>
</reference>
<dbReference type="SUPFAM" id="SSF55031">
    <property type="entry name" value="Bacterial exopeptidase dimerisation domain"/>
    <property type="match status" value="1"/>
</dbReference>
<protein>
    <recommendedName>
        <fullName evidence="1">Peptidase M20 domain-containing protein 2</fullName>
    </recommendedName>
</protein>
<dbReference type="Pfam" id="PF01546">
    <property type="entry name" value="Peptidase_M20"/>
    <property type="match status" value="1"/>
</dbReference>
<evidence type="ECO:0000313" key="4">
    <source>
        <dbReference type="Proteomes" id="UP000199230"/>
    </source>
</evidence>
<name>A0A1H3KAT9_9FIRM</name>
<dbReference type="PANTHER" id="PTHR30575:SF0">
    <property type="entry name" value="XAA-ARG DIPEPTIDASE"/>
    <property type="match status" value="1"/>
</dbReference>
<dbReference type="InterPro" id="IPR036264">
    <property type="entry name" value="Bact_exopeptidase_dim_dom"/>
</dbReference>
<dbReference type="GO" id="GO:0005737">
    <property type="term" value="C:cytoplasm"/>
    <property type="evidence" value="ECO:0007669"/>
    <property type="project" value="TreeGrafter"/>
</dbReference>
<evidence type="ECO:0000259" key="2">
    <source>
        <dbReference type="Pfam" id="PF07687"/>
    </source>
</evidence>
<dbReference type="GO" id="GO:0071713">
    <property type="term" value="F:para-aminobenzoyl-glutamate hydrolase activity"/>
    <property type="evidence" value="ECO:0007669"/>
    <property type="project" value="TreeGrafter"/>
</dbReference>
<dbReference type="InterPro" id="IPR011650">
    <property type="entry name" value="Peptidase_M20_dimer"/>
</dbReference>
<sequence length="395" mass="43216">MEATMEWILERAKKHVIKKQSVLLGLSKKLHEEPELAFCEYKASDEIASIMEKEGFAVERKTANIETALKAKTCKGEEGPAIAFLAEYDALPEIGHACGHNLIAASSVGAALALKEMAGDLCGSIMLLGTPAEENGGGKILMIQGGAFDDVDFSLMMHPSNQSLIKRNSTACCELIIEFHGKPAHSSKPENGIDALYPLIQVFNRIEKQKSKYPPKVIVNGIITAGGSASNVIVDYSCGKFLIRAKRKTEIQQVIEQIKSFAREEADKNGSQVEFCHDEIYAERYSNGSMEERFKAYMELQGEEMNVADPEEPAGSSDIGNLSDVMPIMHPYVGIVDAAVAPHTYEYAMASSSERADEVILKSAIALAAIGYELLTDKTFRNQVAKDFTHRSELS</sequence>
<dbReference type="SUPFAM" id="SSF53187">
    <property type="entry name" value="Zn-dependent exopeptidases"/>
    <property type="match status" value="1"/>
</dbReference>
<feature type="domain" description="Peptidase M20 dimerisation" evidence="2">
    <location>
        <begin position="175"/>
        <end position="268"/>
    </location>
</feature>
<dbReference type="InterPro" id="IPR017144">
    <property type="entry name" value="Xaa-Arg_dipeptidase"/>
</dbReference>
<keyword evidence="3" id="KW-0378">Hydrolase</keyword>
<proteinExistence type="inferred from homology"/>
<organism evidence="3 4">
    <name type="scientific">Tindallia californiensis</name>
    <dbReference type="NCBI Taxonomy" id="159292"/>
    <lineage>
        <taxon>Bacteria</taxon>
        <taxon>Bacillati</taxon>
        <taxon>Bacillota</taxon>
        <taxon>Clostridia</taxon>
        <taxon>Peptostreptococcales</taxon>
        <taxon>Tindalliaceae</taxon>
        <taxon>Tindallia</taxon>
    </lineage>
</organism>
<dbReference type="Gene3D" id="3.30.70.360">
    <property type="match status" value="1"/>
</dbReference>
<dbReference type="InterPro" id="IPR017439">
    <property type="entry name" value="Amidohydrolase"/>
</dbReference>
<evidence type="ECO:0000313" key="3">
    <source>
        <dbReference type="EMBL" id="SDY49029.1"/>
    </source>
</evidence>
<dbReference type="InterPro" id="IPR002933">
    <property type="entry name" value="Peptidase_M20"/>
</dbReference>
<dbReference type="GO" id="GO:0046657">
    <property type="term" value="P:folic acid catabolic process"/>
    <property type="evidence" value="ECO:0007669"/>
    <property type="project" value="TreeGrafter"/>
</dbReference>
<dbReference type="AlphaFoldDB" id="A0A1H3KAT9"/>
<dbReference type="Proteomes" id="UP000199230">
    <property type="component" value="Unassembled WGS sequence"/>
</dbReference>
<dbReference type="EMBL" id="FNPV01000002">
    <property type="protein sequence ID" value="SDY49029.1"/>
    <property type="molecule type" value="Genomic_DNA"/>
</dbReference>
<dbReference type="InterPro" id="IPR052030">
    <property type="entry name" value="Peptidase_M20/M20A_hydrolases"/>
</dbReference>
<dbReference type="STRING" id="159292.SAMN05192546_102283"/>
<dbReference type="PIRSF" id="PIRSF037226">
    <property type="entry name" value="Amidohydrolase_ACY1L2_prd"/>
    <property type="match status" value="1"/>
</dbReference>
<accession>A0A1H3KAT9</accession>
<dbReference type="Gene3D" id="3.40.630.10">
    <property type="entry name" value="Zn peptidases"/>
    <property type="match status" value="1"/>
</dbReference>
<dbReference type="RefSeq" id="WP_093311185.1">
    <property type="nucleotide sequence ID" value="NZ_FNPV01000002.1"/>
</dbReference>
<gene>
    <name evidence="3" type="ORF">SAMN05192546_102283</name>
</gene>
<dbReference type="NCBIfam" id="TIGR01891">
    <property type="entry name" value="amidohydrolases"/>
    <property type="match status" value="1"/>
</dbReference>
<dbReference type="Pfam" id="PF07687">
    <property type="entry name" value="M20_dimer"/>
    <property type="match status" value="1"/>
</dbReference>